<dbReference type="EMBL" id="SLWA01000003">
    <property type="protein sequence ID" value="TCN59044.1"/>
    <property type="molecule type" value="Genomic_DNA"/>
</dbReference>
<dbReference type="InterPro" id="IPR033985">
    <property type="entry name" value="SusD-like_N"/>
</dbReference>
<keyword evidence="10" id="KW-1185">Reference proteome</keyword>
<accession>A0A4Y7UDB3</accession>
<evidence type="ECO:0000259" key="7">
    <source>
        <dbReference type="Pfam" id="PF14322"/>
    </source>
</evidence>
<dbReference type="SUPFAM" id="SSF48452">
    <property type="entry name" value="TPR-like"/>
    <property type="match status" value="1"/>
</dbReference>
<comment type="caution">
    <text evidence="9">The sequence shown here is derived from an EMBL/GenBank/DDBJ whole genome shotgun (WGS) entry which is preliminary data.</text>
</comment>
<comment type="subcellular location">
    <subcellularLocation>
        <location evidence="1">Cell outer membrane</location>
    </subcellularLocation>
</comment>
<name>A0A4Y7UDB3_9FLAO</name>
<evidence type="ECO:0000256" key="3">
    <source>
        <dbReference type="ARBA" id="ARBA00022729"/>
    </source>
</evidence>
<dbReference type="GO" id="GO:0009279">
    <property type="term" value="C:cell outer membrane"/>
    <property type="evidence" value="ECO:0007669"/>
    <property type="project" value="UniProtKB-SubCell"/>
</dbReference>
<dbReference type="RefSeq" id="WP_132035335.1">
    <property type="nucleotide sequence ID" value="NZ_QWDN01000003.1"/>
</dbReference>
<proteinExistence type="inferred from homology"/>
<comment type="similarity">
    <text evidence="2">Belongs to the SusD family.</text>
</comment>
<feature type="domain" description="RagB/SusD" evidence="6">
    <location>
        <begin position="330"/>
        <end position="581"/>
    </location>
</feature>
<keyword evidence="5" id="KW-0998">Cell outer membrane</keyword>
<dbReference type="OrthoDB" id="5694214at2"/>
<gene>
    <name evidence="9" type="ORF">D0809_11885</name>
    <name evidence="8" type="ORF">EV142_103493</name>
</gene>
<dbReference type="Pfam" id="PF07980">
    <property type="entry name" value="SusD_RagB"/>
    <property type="match status" value="1"/>
</dbReference>
<protein>
    <submittedName>
        <fullName evidence="8">Outer membrane starch-binding protein</fullName>
    </submittedName>
    <submittedName>
        <fullName evidence="9">RagB/SusD family nutrient uptake outer membrane protein</fullName>
    </submittedName>
</protein>
<reference evidence="8 10" key="1">
    <citation type="journal article" date="2015" name="Stand. Genomic Sci.">
        <title>Genomic Encyclopedia of Bacterial and Archaeal Type Strains, Phase III: the genomes of soil and plant-associated and newly described type strains.</title>
        <authorList>
            <person name="Whitman W.B."/>
            <person name="Woyke T."/>
            <person name="Klenk H.P."/>
            <person name="Zhou Y."/>
            <person name="Lilburn T.G."/>
            <person name="Beck B.J."/>
            <person name="De Vos P."/>
            <person name="Vandamme P."/>
            <person name="Eisen J.A."/>
            <person name="Garrity G."/>
            <person name="Hugenholtz P."/>
            <person name="Kyrpides N.C."/>
        </authorList>
    </citation>
    <scope>NUCLEOTIDE SEQUENCE [LARGE SCALE GENOMIC DNA]</scope>
    <source>
        <strain evidence="8 10">P5626</strain>
    </source>
</reference>
<evidence type="ECO:0000313" key="8">
    <source>
        <dbReference type="EMBL" id="TCN59044.1"/>
    </source>
</evidence>
<organism evidence="9 11">
    <name type="scientific">Flavobacterium circumlabens</name>
    <dbReference type="NCBI Taxonomy" id="2133765"/>
    <lineage>
        <taxon>Bacteria</taxon>
        <taxon>Pseudomonadati</taxon>
        <taxon>Bacteroidota</taxon>
        <taxon>Flavobacteriia</taxon>
        <taxon>Flavobacteriales</taxon>
        <taxon>Flavobacteriaceae</taxon>
        <taxon>Flavobacterium</taxon>
    </lineage>
</organism>
<evidence type="ECO:0000259" key="6">
    <source>
        <dbReference type="Pfam" id="PF07980"/>
    </source>
</evidence>
<evidence type="ECO:0000313" key="10">
    <source>
        <dbReference type="Proteomes" id="UP000295270"/>
    </source>
</evidence>
<keyword evidence="4" id="KW-0472">Membrane</keyword>
<reference evidence="8" key="3">
    <citation type="submission" date="2019-03" db="EMBL/GenBank/DDBJ databases">
        <authorList>
            <person name="Whitman W."/>
            <person name="Huntemann M."/>
            <person name="Clum A."/>
            <person name="Pillay M."/>
            <person name="Palaniappan K."/>
            <person name="Varghese N."/>
            <person name="Mikhailova N."/>
            <person name="Stamatis D."/>
            <person name="Reddy T."/>
            <person name="Daum C."/>
            <person name="Shapiro N."/>
            <person name="Ivanova N."/>
            <person name="Kyrpides N."/>
            <person name="Woyke T."/>
        </authorList>
    </citation>
    <scope>NUCLEOTIDE SEQUENCE</scope>
    <source>
        <strain evidence="8">P5626</strain>
    </source>
</reference>
<evidence type="ECO:0000256" key="5">
    <source>
        <dbReference type="ARBA" id="ARBA00023237"/>
    </source>
</evidence>
<evidence type="ECO:0000313" key="11">
    <source>
        <dbReference type="Proteomes" id="UP000298340"/>
    </source>
</evidence>
<evidence type="ECO:0000256" key="2">
    <source>
        <dbReference type="ARBA" id="ARBA00006275"/>
    </source>
</evidence>
<keyword evidence="3" id="KW-0732">Signal</keyword>
<evidence type="ECO:0000256" key="4">
    <source>
        <dbReference type="ARBA" id="ARBA00023136"/>
    </source>
</evidence>
<evidence type="ECO:0000313" key="9">
    <source>
        <dbReference type="EMBL" id="TEB44440.1"/>
    </source>
</evidence>
<dbReference type="EMBL" id="QWDN01000003">
    <property type="protein sequence ID" value="TEB44440.1"/>
    <property type="molecule type" value="Genomic_DNA"/>
</dbReference>
<dbReference type="Proteomes" id="UP000298340">
    <property type="component" value="Unassembled WGS sequence"/>
</dbReference>
<sequence length="581" mass="65032">MKKYKYIIIALISLAFNGCEDLDREFVTTLQRDEIDASFENVSSLLNSIYSELPDGLTPIGGAAMMASASDEAEFSIPTNSVQNFNTGGWNAVSNPESFVWGNYYRGIRKINQFLVSTDKINLDRWKLDPSSQIIYEQNLAAIARWKYEARFLRAYFYFELVKRYGGVPLLNTELSLNDDFTSYKRNTLEECINFITSECTIAAQNLPLNTSTLPYANLNDLGRVTKLSALALKSRVLLYAASDLFNTPSWAAGYPNPELISLPSGNRNDRWKAASDAAKAVIDAGTLPVLGAYKALFNTNNNAEIILARTSGRSNAFEKINAPIGFNTATGGNAPSQDLVDAYEVRVGSGASATAVMFNWNDPAMAANPYANRDPRLDFSIVVNKSNFGTPARPVQLWEGGLDGKPIINASRTGYYLRKYQFESFNLTNNADGIKSWILFRFPEIYLNYAEALNEWSPGNADIKIYYDRVRSRTGVAMPGLPAGLSPAQVRERIRNEKRVEFAFEDHRLWDVRRWMQGPEFLGKPLRGVKVISTNPINTTFSYTPVIVENRTFDAKMYLYPIPQSDLNISKGGLIQNPLW</sequence>
<dbReference type="InterPro" id="IPR012944">
    <property type="entry name" value="SusD_RagB_dom"/>
</dbReference>
<dbReference type="Proteomes" id="UP000295270">
    <property type="component" value="Unassembled WGS sequence"/>
</dbReference>
<dbReference type="Gene3D" id="1.25.40.390">
    <property type="match status" value="1"/>
</dbReference>
<evidence type="ECO:0000256" key="1">
    <source>
        <dbReference type="ARBA" id="ARBA00004442"/>
    </source>
</evidence>
<feature type="domain" description="SusD-like N-terminal" evidence="7">
    <location>
        <begin position="74"/>
        <end position="239"/>
    </location>
</feature>
<reference evidence="9 11" key="2">
    <citation type="journal article" date="2018" name="Syst. Appl. Microbiol.">
        <title>Flavobacterium circumlabens sp. nov. and Flavobacterium cupreum sp. nov., two psychrotrophic species isolated from Antarctic environmental samples.</title>
        <authorList>
            <person name="Kralova S."/>
            <person name="Busse H.J."/>
            <person name="Svec P."/>
            <person name="Maslanova I."/>
            <person name="Stankova E."/>
            <person name="Bartak M."/>
            <person name="Sedlacek I."/>
        </authorList>
    </citation>
    <scope>NUCLEOTIDE SEQUENCE [LARGE SCALE GENOMIC DNA]</scope>
    <source>
        <strain evidence="9 11">CCM 8828</strain>
    </source>
</reference>
<dbReference type="Pfam" id="PF14322">
    <property type="entry name" value="SusD-like_3"/>
    <property type="match status" value="1"/>
</dbReference>
<dbReference type="InterPro" id="IPR011990">
    <property type="entry name" value="TPR-like_helical_dom_sf"/>
</dbReference>
<dbReference type="AlphaFoldDB" id="A0A4Y7UDB3"/>